<dbReference type="InterPro" id="IPR000560">
    <property type="entry name" value="His_Pase_clade-2"/>
</dbReference>
<dbReference type="SUPFAM" id="SSF53254">
    <property type="entry name" value="Phosphoglycerate mutase-like"/>
    <property type="match status" value="1"/>
</dbReference>
<evidence type="ECO:0000313" key="11">
    <source>
        <dbReference type="EMBL" id="KAA0195169.1"/>
    </source>
</evidence>
<feature type="region of interest" description="Disordered" evidence="10">
    <location>
        <begin position="283"/>
        <end position="308"/>
    </location>
</feature>
<dbReference type="InterPro" id="IPR037446">
    <property type="entry name" value="His_Pase_VIP1"/>
</dbReference>
<feature type="region of interest" description="Disordered" evidence="10">
    <location>
        <begin position="157"/>
        <end position="222"/>
    </location>
</feature>
<reference evidence="11" key="2">
    <citation type="journal article" date="2018" name="Environ. Sci. Technol.">
        <title>The Toxicogenome of Hyalella azteca: A Model for Sediment Ecotoxicology and Evolutionary Toxicology.</title>
        <authorList>
            <person name="Poynton H.C."/>
            <person name="Hasenbein S."/>
            <person name="Benoit J.B."/>
            <person name="Sepulveda M.S."/>
            <person name="Poelchau M.F."/>
            <person name="Hughes D.S.T."/>
            <person name="Murali S.C."/>
            <person name="Chen S."/>
            <person name="Glastad K.M."/>
            <person name="Goodisman M.A.D."/>
            <person name="Werren J.H."/>
            <person name="Vineis J.H."/>
            <person name="Bowen J.L."/>
            <person name="Friedrich M."/>
            <person name="Jones J."/>
            <person name="Robertson H.M."/>
            <person name="Feyereisen R."/>
            <person name="Mechler-Hickson A."/>
            <person name="Mathers N."/>
            <person name="Lee C.E."/>
            <person name="Colbourne J.K."/>
            <person name="Biales A."/>
            <person name="Johnston J.S."/>
            <person name="Wellborn G.A."/>
            <person name="Rosendale A.J."/>
            <person name="Cridge A.G."/>
            <person name="Munoz-Torres M.C."/>
            <person name="Bain P.A."/>
            <person name="Manny A.R."/>
            <person name="Major K.M."/>
            <person name="Lambert F.N."/>
            <person name="Vulpe C.D."/>
            <person name="Tuck P."/>
            <person name="Blalock B.J."/>
            <person name="Lin Y.Y."/>
            <person name="Smith M.E."/>
            <person name="Ochoa-Acuna H."/>
            <person name="Chen M.M."/>
            <person name="Childers C.P."/>
            <person name="Qu J."/>
            <person name="Dugan S."/>
            <person name="Lee S.L."/>
            <person name="Chao H."/>
            <person name="Dinh H."/>
            <person name="Han Y."/>
            <person name="Doddapaneni H."/>
            <person name="Worley K.C."/>
            <person name="Muzny D.M."/>
            <person name="Gibbs R.A."/>
            <person name="Richards S."/>
        </authorList>
    </citation>
    <scope>NUCLEOTIDE SEQUENCE</scope>
    <source>
        <strain evidence="11">HAZT.00-mixed</strain>
        <tissue evidence="11">Whole organism</tissue>
    </source>
</reference>
<feature type="compositionally biased region" description="Polar residues" evidence="10">
    <location>
        <begin position="351"/>
        <end position="377"/>
    </location>
</feature>
<evidence type="ECO:0000256" key="2">
    <source>
        <dbReference type="ARBA" id="ARBA00022490"/>
    </source>
</evidence>
<evidence type="ECO:0000256" key="10">
    <source>
        <dbReference type="SAM" id="MobiDB-lite"/>
    </source>
</evidence>
<dbReference type="GO" id="GO:0016791">
    <property type="term" value="F:phosphatase activity"/>
    <property type="evidence" value="ECO:0007669"/>
    <property type="project" value="UniProtKB-ARBA"/>
</dbReference>
<dbReference type="Proteomes" id="UP000711488">
    <property type="component" value="Unassembled WGS sequence"/>
</dbReference>
<sequence>MTKQEKLSIGEGICTPLLKKIRADLQRNIEPDAEDAHGESVNRLHPSLKCVYVCGSYSHGVSSPGRHVRTRLYFTSESHIHSLLTVLRFGGLIDATKDEQWSRAMEYVGSVSELNYLSQIVIMLYEDPTKDPSSENRFHVELHFSPGVNCCVHKNLPPGPGFRPKSKNEPPLSPKLEEEMRRQRHTSRIEEEDMQTSLDSTESGECENGWNGTKKDTTDSGASSARCYFDLGDDISKSSGDILHDPSSGASSVVSLLSTPAAESEDYRDSDLISLNNLKDLCTSATGNDRRNDPVTDRSGSNNLTSLGNLADLCPSARSSEDVKADDVHPGPTTCTATCSAISCVTPTHAGDSSVSTKLPSNTRAISTDLTGPESTTVAKTSTSDAAVTAHVPSTSQSVVGSTDHVTSTTSNSELGDAVSSTVDAVPSVGVITPSTGSLSNVVQTVVSCGTASVTSHGVAQVIPTATAILKISETIGAVSAVTGTLSEIPENACDTQSALTSPSLACKKTPGIVSSSPKTMPQPEIGSSHHSCPHSSGAEASVNGNTSTAEDVPNMATNDVANENIFSLNGEETNKLSGKVTEEIVDSRCASESKAIASESTSRTPFPTSQPKVSSSQSKDSSSDTTVQDSQNNLPASKLKVPSSQSNVSGSESKVPSAQAMGRASETQVHSSGVALKDSMQSDGKQQDSSKTRTRSGSENKSSACKKTEPMPITSRSLSHSGTFYSRSNSEAAHQTPRTVEQKPALEVLQSDSHARPRSLEADNALPPEHQTNLERGQCHYRGGISAIIGESIPGQLNHYLSFVAGLHQRSLTSGLPPPPPVFSTAVISGSTSAPDLRETFHTIRYVSTADAQCCLHESQGEVSKDKEECPQFVLSKPSTTLCLSGNWMNFYVASRASRGLLFLRRRQKLRLANSFLIIIIRDCTLEKSHQNLQTGHRRCLRHLQPPVSLGSNKVTNFE</sequence>
<evidence type="ECO:0000256" key="4">
    <source>
        <dbReference type="ARBA" id="ARBA00022741"/>
    </source>
</evidence>
<proteinExistence type="inferred from homology"/>
<organism evidence="11">
    <name type="scientific">Hyalella azteca</name>
    <name type="common">Amphipod</name>
    <dbReference type="NCBI Taxonomy" id="294128"/>
    <lineage>
        <taxon>Eukaryota</taxon>
        <taxon>Metazoa</taxon>
        <taxon>Ecdysozoa</taxon>
        <taxon>Arthropoda</taxon>
        <taxon>Crustacea</taxon>
        <taxon>Multicrustacea</taxon>
        <taxon>Malacostraca</taxon>
        <taxon>Eumalacostraca</taxon>
        <taxon>Peracarida</taxon>
        <taxon>Amphipoda</taxon>
        <taxon>Senticaudata</taxon>
        <taxon>Talitrida</taxon>
        <taxon>Talitroidea</taxon>
        <taxon>Hyalellidae</taxon>
        <taxon>Hyalella</taxon>
    </lineage>
</organism>
<gene>
    <name evidence="11" type="ORF">HAZT_HAZT005906</name>
</gene>
<dbReference type="PANTHER" id="PTHR12750">
    <property type="entry name" value="DIPHOSPHOINOSITOL PENTAKISPHOSPHATE KINASE"/>
    <property type="match status" value="1"/>
</dbReference>
<dbReference type="AlphaFoldDB" id="A0A6A0H2G2"/>
<dbReference type="GO" id="GO:0032958">
    <property type="term" value="P:inositol phosphate biosynthetic process"/>
    <property type="evidence" value="ECO:0007669"/>
    <property type="project" value="TreeGrafter"/>
</dbReference>
<evidence type="ECO:0000256" key="1">
    <source>
        <dbReference type="ARBA" id="ARBA00005609"/>
    </source>
</evidence>
<feature type="compositionally biased region" description="Polar residues" evidence="10">
    <location>
        <begin position="543"/>
        <end position="554"/>
    </location>
</feature>
<feature type="compositionally biased region" description="Polar residues" evidence="10">
    <location>
        <begin position="693"/>
        <end position="706"/>
    </location>
</feature>
<feature type="region of interest" description="Disordered" evidence="10">
    <location>
        <begin position="393"/>
        <end position="415"/>
    </location>
</feature>
<evidence type="ECO:0000256" key="5">
    <source>
        <dbReference type="ARBA" id="ARBA00022777"/>
    </source>
</evidence>
<dbReference type="Pfam" id="PF00328">
    <property type="entry name" value="His_Phos_2"/>
    <property type="match status" value="1"/>
</dbReference>
<reference evidence="11" key="1">
    <citation type="submission" date="2014-08" db="EMBL/GenBank/DDBJ databases">
        <authorList>
            <person name="Murali S."/>
            <person name="Richards S."/>
            <person name="Bandaranaike D."/>
            <person name="Bellair M."/>
            <person name="Blankenburg K."/>
            <person name="Chao H."/>
            <person name="Dinh H."/>
            <person name="Doddapaneni H."/>
            <person name="Dugan-Rocha S."/>
            <person name="Elkadiri S."/>
            <person name="Gnanaolivu R."/>
            <person name="Hughes D."/>
            <person name="Lee S."/>
            <person name="Li M."/>
            <person name="Ming W."/>
            <person name="Munidasa M."/>
            <person name="Muniz J."/>
            <person name="Nguyen L."/>
            <person name="Osuji N."/>
            <person name="Pu L.-L."/>
            <person name="Puazo M."/>
            <person name="Skinner E."/>
            <person name="Qu C."/>
            <person name="Quiroz J."/>
            <person name="Raj R."/>
            <person name="Weissenberger G."/>
            <person name="Xin Y."/>
            <person name="Zou X."/>
            <person name="Han Y."/>
            <person name="Worley K."/>
            <person name="Muzny D."/>
            <person name="Gibbs R."/>
        </authorList>
    </citation>
    <scope>NUCLEOTIDE SEQUENCE</scope>
    <source>
        <strain evidence="11">HAZT.00-mixed</strain>
        <tissue evidence="11">Whole organism</tissue>
    </source>
</reference>
<comment type="caution">
    <text evidence="11">The sequence shown here is derived from an EMBL/GenBank/DDBJ whole genome shotgun (WGS) entry which is preliminary data.</text>
</comment>
<dbReference type="GO" id="GO:0033857">
    <property type="term" value="F:5-diphosphoinositol pentakisphosphate 1-kinase activity"/>
    <property type="evidence" value="ECO:0007669"/>
    <property type="project" value="TreeGrafter"/>
</dbReference>
<evidence type="ECO:0000256" key="8">
    <source>
        <dbReference type="ARBA" id="ARBA00034629"/>
    </source>
</evidence>
<comment type="function">
    <text evidence="9">Bifunctional inositol kinase that acts in concert with the IP6K kinases to synthesize the diphosphate group-containing inositol pyrophosphates diphosphoinositol pentakisphosphate, PP-InsP5, and bis-diphosphoinositol tetrakisphosphate, (PP)2-InsP4. PP-InsP5 and (PP)2-InsP4, also respectively called InsP7 and InsP8, may regulate a variety of cellular processes, including apoptosis, vesicle trafficking, cytoskeletal dynamics, and exocytosis. Phosphorylates inositol hexakisphosphate (InsP6).</text>
</comment>
<reference evidence="11" key="3">
    <citation type="submission" date="2019-06" db="EMBL/GenBank/DDBJ databases">
        <authorList>
            <person name="Poynton C."/>
            <person name="Hasenbein S."/>
            <person name="Benoit J.B."/>
            <person name="Sepulveda M.S."/>
            <person name="Poelchau M.F."/>
            <person name="Murali S.C."/>
            <person name="Chen S."/>
            <person name="Glastad K.M."/>
            <person name="Werren J.H."/>
            <person name="Vineis J.H."/>
            <person name="Bowen J.L."/>
            <person name="Friedrich M."/>
            <person name="Jones J."/>
            <person name="Robertson H.M."/>
            <person name="Feyereisen R."/>
            <person name="Mechler-Hickson A."/>
            <person name="Mathers N."/>
            <person name="Lee C.E."/>
            <person name="Colbourne J.K."/>
            <person name="Biales A."/>
            <person name="Johnston J.S."/>
            <person name="Wellborn G.A."/>
            <person name="Rosendale A.J."/>
            <person name="Cridge A.G."/>
            <person name="Munoz-Torres M.C."/>
            <person name="Bain P.A."/>
            <person name="Manny A.R."/>
            <person name="Major K.M."/>
            <person name="Lambert F.N."/>
            <person name="Vulpe C.D."/>
            <person name="Tuck P."/>
            <person name="Blalock B.J."/>
            <person name="Lin Y.-Y."/>
            <person name="Smith M.E."/>
            <person name="Ochoa-Acuna H."/>
            <person name="Chen M.-J.M."/>
            <person name="Childers C.P."/>
            <person name="Qu J."/>
            <person name="Dugan S."/>
            <person name="Lee S.L."/>
            <person name="Chao H."/>
            <person name="Dinh H."/>
            <person name="Han Y."/>
            <person name="Doddapaneni H."/>
            <person name="Worley K.C."/>
            <person name="Muzny D.M."/>
            <person name="Gibbs R.A."/>
            <person name="Richards S."/>
        </authorList>
    </citation>
    <scope>NUCLEOTIDE SEQUENCE</scope>
    <source>
        <strain evidence="11">HAZT.00-mixed</strain>
        <tissue evidence="11">Whole organism</tissue>
    </source>
</reference>
<feature type="compositionally biased region" description="Polar residues" evidence="10">
    <location>
        <begin position="298"/>
        <end position="308"/>
    </location>
</feature>
<keyword evidence="2 9" id="KW-0963">Cytoplasm</keyword>
<accession>A0A6A0H2G2</accession>
<comment type="subcellular location">
    <subcellularLocation>
        <location evidence="9">Cytoplasm</location>
        <location evidence="9">Cytosol</location>
    </subcellularLocation>
</comment>
<feature type="compositionally biased region" description="Low complexity" evidence="10">
    <location>
        <begin position="608"/>
        <end position="632"/>
    </location>
</feature>
<feature type="compositionally biased region" description="Polar residues" evidence="10">
    <location>
        <begin position="715"/>
        <end position="740"/>
    </location>
</feature>
<keyword evidence="5 9" id="KW-0418">Kinase</keyword>
<evidence type="ECO:0000256" key="6">
    <source>
        <dbReference type="ARBA" id="ARBA00022840"/>
    </source>
</evidence>
<dbReference type="EC" id="2.7.4.24" evidence="9"/>
<feature type="region of interest" description="Disordered" evidence="10">
    <location>
        <begin position="510"/>
        <end position="554"/>
    </location>
</feature>
<comment type="catalytic activity">
    <reaction evidence="7">
        <text>5-diphospho-1D-myo-inositol 1,2,3,4,6-pentakisphosphate + ATP + H(+) = 1,5-bis(diphospho)-1D-myo-inositol 2,3,4,6-tetrakisphosphate + ADP</text>
        <dbReference type="Rhea" id="RHEA:10276"/>
        <dbReference type="ChEBI" id="CHEBI:15378"/>
        <dbReference type="ChEBI" id="CHEBI:30616"/>
        <dbReference type="ChEBI" id="CHEBI:58628"/>
        <dbReference type="ChEBI" id="CHEBI:77983"/>
        <dbReference type="ChEBI" id="CHEBI:456216"/>
        <dbReference type="EC" id="2.7.4.24"/>
    </reaction>
    <physiologicalReaction direction="left-to-right" evidence="7">
        <dbReference type="Rhea" id="RHEA:10277"/>
    </physiologicalReaction>
</comment>
<evidence type="ECO:0000256" key="9">
    <source>
        <dbReference type="RuleBase" id="RU365032"/>
    </source>
</evidence>
<feature type="compositionally biased region" description="Polar residues" evidence="10">
    <location>
        <begin position="643"/>
        <end position="657"/>
    </location>
</feature>
<evidence type="ECO:0000256" key="3">
    <source>
        <dbReference type="ARBA" id="ARBA00022679"/>
    </source>
</evidence>
<dbReference type="EMBL" id="JQDR03009815">
    <property type="protein sequence ID" value="KAA0195169.1"/>
    <property type="molecule type" value="Genomic_DNA"/>
</dbReference>
<keyword evidence="6 9" id="KW-0067">ATP-binding</keyword>
<dbReference type="InterPro" id="IPR029033">
    <property type="entry name" value="His_PPase_superfam"/>
</dbReference>
<dbReference type="GO" id="GO:0005829">
    <property type="term" value="C:cytosol"/>
    <property type="evidence" value="ECO:0007669"/>
    <property type="project" value="UniProtKB-SubCell"/>
</dbReference>
<dbReference type="GO" id="GO:0006020">
    <property type="term" value="P:inositol metabolic process"/>
    <property type="evidence" value="ECO:0007669"/>
    <property type="project" value="TreeGrafter"/>
</dbReference>
<feature type="region of interest" description="Disordered" evidence="10">
    <location>
        <begin position="350"/>
        <end position="377"/>
    </location>
</feature>
<keyword evidence="3 9" id="KW-0808">Transferase</keyword>
<dbReference type="GO" id="GO:0005524">
    <property type="term" value="F:ATP binding"/>
    <property type="evidence" value="ECO:0007669"/>
    <property type="project" value="UniProtKB-KW"/>
</dbReference>
<name>A0A6A0H2G2_HYAAZ</name>
<evidence type="ECO:0000256" key="7">
    <source>
        <dbReference type="ARBA" id="ARBA00033696"/>
    </source>
</evidence>
<comment type="catalytic activity">
    <reaction evidence="8">
        <text>1D-myo-inositol hexakisphosphate + ATP = 1-diphospho-1D-myo-inositol 2,3,4,5,6-pentakisphosphate + ADP</text>
        <dbReference type="Rhea" id="RHEA:37459"/>
        <dbReference type="ChEBI" id="CHEBI:30616"/>
        <dbReference type="ChEBI" id="CHEBI:58130"/>
        <dbReference type="ChEBI" id="CHEBI:74946"/>
        <dbReference type="ChEBI" id="CHEBI:456216"/>
        <dbReference type="EC" id="2.7.4.24"/>
    </reaction>
    <physiologicalReaction direction="left-to-right" evidence="8">
        <dbReference type="Rhea" id="RHEA:37460"/>
    </physiologicalReaction>
</comment>
<dbReference type="PANTHER" id="PTHR12750:SF9">
    <property type="entry name" value="INOSITOL HEXAKISPHOSPHATE AND DIPHOSPHOINOSITOL-PENTAKISPHOSPHATE KINASE"/>
    <property type="match status" value="1"/>
</dbReference>
<comment type="similarity">
    <text evidence="1 9">Belongs to the histidine acid phosphatase family. VIP1 subfamily.</text>
</comment>
<feature type="region of interest" description="Disordered" evidence="10">
    <location>
        <begin position="594"/>
        <end position="777"/>
    </location>
</feature>
<protein>
    <recommendedName>
        <fullName evidence="9">Inositol hexakisphosphate and diphosphoinositol-pentakisphosphate kinase</fullName>
        <ecNumber evidence="9">2.7.4.24</ecNumber>
    </recommendedName>
</protein>
<keyword evidence="4 9" id="KW-0547">Nucleotide-binding</keyword>
<dbReference type="GO" id="GO:0000828">
    <property type="term" value="F:inositol hexakisphosphate kinase activity"/>
    <property type="evidence" value="ECO:0007669"/>
    <property type="project" value="TreeGrafter"/>
</dbReference>